<evidence type="ECO:0000256" key="6">
    <source>
        <dbReference type="SAM" id="Phobius"/>
    </source>
</evidence>
<sequence length="360" mass="40676">MLSKIYQRLILDHPWLALLGALLVTGFFAAHIPEFKLDASADSLVLENDQALRYYRQEVSRYSSNDYLVLTYTPGRPLFSDGPLKTLAEIDHDLKVLPGVASVFSILNAPLLFSPPIPISDLKGHIRTLLDAGTNRAAAHKEFLNNPLYSKQLLSPDSKTTAILINLPINRKLRALLKQRTALRQKKFDDTISDQERIELQRVEKSYRRVATLQTQRQDKTVGEIRGVIAKYQGKAQMYLGGVPMIIDDMISYVRNDIIVFGVGVLVFLVLTMSIIFRRLRWVVIPIICCLTAALTMIGALGLLDWRVTVISSNFISLMLIFTMSLTIHLIVEYRELCATRPEASQKELLATTVRHKFLP</sequence>
<feature type="transmembrane region" description="Helical" evidence="6">
    <location>
        <begin position="284"/>
        <end position="304"/>
    </location>
</feature>
<keyword evidence="5 6" id="KW-0472">Membrane</keyword>
<evidence type="ECO:0000313" key="8">
    <source>
        <dbReference type="EMBL" id="VAW40906.1"/>
    </source>
</evidence>
<proteinExistence type="predicted"/>
<comment type="subcellular location">
    <subcellularLocation>
        <location evidence="1">Cell membrane</location>
        <topology evidence="1">Multi-pass membrane protein</topology>
    </subcellularLocation>
</comment>
<dbReference type="AlphaFoldDB" id="A0A3B0W8M3"/>
<keyword evidence="3 6" id="KW-0812">Transmembrane</keyword>
<keyword evidence="4 6" id="KW-1133">Transmembrane helix</keyword>
<evidence type="ECO:0000256" key="1">
    <source>
        <dbReference type="ARBA" id="ARBA00004651"/>
    </source>
</evidence>
<feature type="transmembrane region" description="Helical" evidence="6">
    <location>
        <begin position="258"/>
        <end position="277"/>
    </location>
</feature>
<dbReference type="Pfam" id="PF03176">
    <property type="entry name" value="MMPL"/>
    <property type="match status" value="1"/>
</dbReference>
<gene>
    <name evidence="8" type="ORF">MNBD_DELTA03-357</name>
</gene>
<dbReference type="PANTHER" id="PTHR33406">
    <property type="entry name" value="MEMBRANE PROTEIN MJ1562-RELATED"/>
    <property type="match status" value="1"/>
</dbReference>
<dbReference type="InterPro" id="IPR050545">
    <property type="entry name" value="Mycobact_MmpL"/>
</dbReference>
<reference evidence="8" key="1">
    <citation type="submission" date="2018-06" db="EMBL/GenBank/DDBJ databases">
        <authorList>
            <person name="Zhirakovskaya E."/>
        </authorList>
    </citation>
    <scope>NUCLEOTIDE SEQUENCE</scope>
</reference>
<keyword evidence="2" id="KW-1003">Cell membrane</keyword>
<evidence type="ECO:0000256" key="2">
    <source>
        <dbReference type="ARBA" id="ARBA00022475"/>
    </source>
</evidence>
<name>A0A3B0W8M3_9ZZZZ</name>
<dbReference type="PANTHER" id="PTHR33406:SF13">
    <property type="entry name" value="MEMBRANE PROTEIN YDFJ"/>
    <property type="match status" value="1"/>
</dbReference>
<evidence type="ECO:0000256" key="3">
    <source>
        <dbReference type="ARBA" id="ARBA00022692"/>
    </source>
</evidence>
<accession>A0A3B0W8M3</accession>
<dbReference type="SUPFAM" id="SSF82866">
    <property type="entry name" value="Multidrug efflux transporter AcrB transmembrane domain"/>
    <property type="match status" value="1"/>
</dbReference>
<dbReference type="GO" id="GO:0005886">
    <property type="term" value="C:plasma membrane"/>
    <property type="evidence" value="ECO:0007669"/>
    <property type="project" value="UniProtKB-SubCell"/>
</dbReference>
<dbReference type="EMBL" id="UOEX01000358">
    <property type="protein sequence ID" value="VAW40906.1"/>
    <property type="molecule type" value="Genomic_DNA"/>
</dbReference>
<evidence type="ECO:0000256" key="4">
    <source>
        <dbReference type="ARBA" id="ARBA00022989"/>
    </source>
</evidence>
<dbReference type="Gene3D" id="1.20.1640.10">
    <property type="entry name" value="Multidrug efflux transporter AcrB transmembrane domain"/>
    <property type="match status" value="1"/>
</dbReference>
<dbReference type="InterPro" id="IPR004869">
    <property type="entry name" value="MMPL_dom"/>
</dbReference>
<evidence type="ECO:0000259" key="7">
    <source>
        <dbReference type="Pfam" id="PF03176"/>
    </source>
</evidence>
<feature type="non-terminal residue" evidence="8">
    <location>
        <position position="360"/>
    </location>
</feature>
<feature type="domain" description="Membrane transport protein MMPL" evidence="7">
    <location>
        <begin position="214"/>
        <end position="324"/>
    </location>
</feature>
<evidence type="ECO:0000256" key="5">
    <source>
        <dbReference type="ARBA" id="ARBA00023136"/>
    </source>
</evidence>
<organism evidence="8">
    <name type="scientific">hydrothermal vent metagenome</name>
    <dbReference type="NCBI Taxonomy" id="652676"/>
    <lineage>
        <taxon>unclassified sequences</taxon>
        <taxon>metagenomes</taxon>
        <taxon>ecological metagenomes</taxon>
    </lineage>
</organism>
<protein>
    <submittedName>
        <fullName evidence="8">Exporter protein, RND family</fullName>
    </submittedName>
</protein>
<feature type="transmembrane region" description="Helical" evidence="6">
    <location>
        <begin position="310"/>
        <end position="332"/>
    </location>
</feature>